<dbReference type="InterPro" id="IPR013087">
    <property type="entry name" value="Znf_C2H2_type"/>
</dbReference>
<evidence type="ECO:0000259" key="4">
    <source>
        <dbReference type="PROSITE" id="PS50878"/>
    </source>
</evidence>
<dbReference type="PROSITE" id="PS50878">
    <property type="entry name" value="RT_POL"/>
    <property type="match status" value="1"/>
</dbReference>
<dbReference type="Pfam" id="PF00078">
    <property type="entry name" value="RVT_1"/>
    <property type="match status" value="1"/>
</dbReference>
<organism evidence="5 6">
    <name type="scientific">Symbiodinium necroappetens</name>
    <dbReference type="NCBI Taxonomy" id="1628268"/>
    <lineage>
        <taxon>Eukaryota</taxon>
        <taxon>Sar</taxon>
        <taxon>Alveolata</taxon>
        <taxon>Dinophyceae</taxon>
        <taxon>Suessiales</taxon>
        <taxon>Symbiodiniaceae</taxon>
        <taxon>Symbiodinium</taxon>
    </lineage>
</organism>
<dbReference type="EMBL" id="CAJNJA010006688">
    <property type="protein sequence ID" value="CAE7214064.1"/>
    <property type="molecule type" value="Genomic_DNA"/>
</dbReference>
<dbReference type="CDD" id="cd01650">
    <property type="entry name" value="RT_nLTR_like"/>
    <property type="match status" value="1"/>
</dbReference>
<feature type="domain" description="Reverse transcriptase" evidence="4">
    <location>
        <begin position="643"/>
        <end position="951"/>
    </location>
</feature>
<keyword evidence="1" id="KW-0479">Metal-binding</keyword>
<comment type="caution">
    <text evidence="5">The sequence shown here is derived from an EMBL/GenBank/DDBJ whole genome shotgun (WGS) entry which is preliminary data.</text>
</comment>
<dbReference type="InterPro" id="IPR043502">
    <property type="entry name" value="DNA/RNA_pol_sf"/>
</dbReference>
<keyword evidence="6" id="KW-1185">Reference proteome</keyword>
<keyword evidence="1" id="KW-0863">Zinc-finger</keyword>
<sequence>MPAPAETPAPARVIRDRLGQIVREPPGPPPGYVARARQQADDTSSEDQREHREAFDSGSEGEAGEDGTRVLDGPRGPPPPNPSFIQEVQSISMQLSATVAQALALTQGQILTVVPPYWRDLRRVRVEIRGMLPNDTTHPHVVHLADDRPPGLAALEIQAGPDGPEGPVIPPPGRAEPRTPGAPPRRRRRSRMEDGPADEATGGGLPVEEAIADLELRTIIDELETEELAHPSGAAEGPQADQADSGTDAMVTGAGAISQTWRSERAQELPQLDRVVQGQNKEYSTTTFLSALPVALTLLLCLSTVPAFIFVGLVLWLLAHRRCSSGYKTRTLNFRLNDLAGHILGGLQCTQEADCVRYRVLLEGGAVGQATSSGMARHFQVDISDPTQTWSCVLCRRLPTPIATKVIFRPEGPNRLTHHLCRIVVADIDWSVAPFLSPRWQLAETTGKLTKQAEDIARRDEGEVPTLQLVRRLWLIRAHLRDSSRQVSTQHAEPSLADLWAGWRRVCLLQATQRELRRRGRRKKIERVASVVASDNVFQAARQFAPKSRRRMLQLRRADGSIQTHEEEFQDILDYFRGLYNGPLPSTDHLCETIPFTQDEVTRALQRLAPGKAMPALSAPAAVWKTLHKTLAPLVTQQLQLTFAPGPLTIPRAWCISELVLIPKPGKALTSVSQLRPICLLSPMAKILASILAEKIAPYVAQYLDLIPQYAYTQHRSLAQALERVCGQCAAVRALLATHSRTPYARPGGTAGAKVAGGLILSLDISHAYDAVSRSMLAQALQDAAVPRAIAEAVLAVHNQALIQVSHRDQKDTVPLHTGLRQGCSLSPALWALVTGWLLRRIPGIPVQEIAHCNTTFADDFLFHWQIASSRDLEHTYEKVKNILSFLSSQGLAVSLTKTVLMIELRGSQAAAALQRYTVQLPEGPHMRFVVNNQKLDVRIVTRHTYLGVIISFRRFEMDTIKHRLEIARGQHARLRPVLKCQAVPLQLRLRLWKACLPPSLLHGLVATGFPETGAKQVLALMVQQIRQVAKSHSMWTHETNHSIMNRLGISHPAALLDRALQSLERADCFLGVALHPSEAQLQWRHMLRAQIGHALSLGHSAASVRLVPVDCIIHETFTCTECGVSFSTAAALKRHVFLQHMEEEQQTARRQAIKEMSSSSNMEHAFNGLPWCKHCDKRFNNWPNFHYHINARCCPMLRAIYEQPQPGHTIMFLSEALIDNSDIADLAGRVTWLELASDRRVRMNLCHCVECHHKSIKPKCVKRHMLAKHPDLKPLIDKCQTFVQKSYVGIVSPCKFCGEAFTRLVEAYPKPLVPPMTPAPAHVDSHMTEQQKLEEATQELRLLETLVPAGAVGFPSFQNLEGRHMEVDNPDQYNQGAALEADRPQKWQRQESKGPGGGGSVGPGYRHGPMQKELQQLRTRVDLLTTLLLRHDNQLVILRLDTAFMLFIRTDMKGNLAAILYQTGLQWKQTKEREPSKLTSPMRVVLMQALLTAVITRFEQLLASPEAKANAIQLGWLNEEATVINSMRWDGEAKKHVISDMGTPLEPQKALGMLKELVVLSKADMVINRFHATRPITQEIESAVLPMMLDVGLRSREADKAWLLLKDLCGSAVWLVAGVSMRPDRLQRGPLAQRLASLMERPR</sequence>
<feature type="compositionally biased region" description="Basic and acidic residues" evidence="2">
    <location>
        <begin position="1381"/>
        <end position="1393"/>
    </location>
</feature>
<feature type="region of interest" description="Disordered" evidence="2">
    <location>
        <begin position="1"/>
        <end position="84"/>
    </location>
</feature>
<feature type="domain" description="C2H2-type" evidence="3">
    <location>
        <begin position="1118"/>
        <end position="1146"/>
    </location>
</feature>
<evidence type="ECO:0000313" key="5">
    <source>
        <dbReference type="EMBL" id="CAE7214064.1"/>
    </source>
</evidence>
<name>A0A812JUM7_9DINO</name>
<gene>
    <name evidence="5" type="primary">Pol</name>
    <name evidence="5" type="ORF">SNEC2469_LOCUS2355</name>
</gene>
<dbReference type="Proteomes" id="UP000601435">
    <property type="component" value="Unassembled WGS sequence"/>
</dbReference>
<feature type="region of interest" description="Disordered" evidence="2">
    <location>
        <begin position="156"/>
        <end position="205"/>
    </location>
</feature>
<dbReference type="PROSITE" id="PS50157">
    <property type="entry name" value="ZINC_FINGER_C2H2_2"/>
    <property type="match status" value="1"/>
</dbReference>
<protein>
    <submittedName>
        <fullName evidence="5">Pol protein</fullName>
    </submittedName>
</protein>
<dbReference type="SUPFAM" id="SSF56672">
    <property type="entry name" value="DNA/RNA polymerases"/>
    <property type="match status" value="1"/>
</dbReference>
<dbReference type="PANTHER" id="PTHR19446">
    <property type="entry name" value="REVERSE TRANSCRIPTASES"/>
    <property type="match status" value="1"/>
</dbReference>
<dbReference type="Gene3D" id="3.30.160.60">
    <property type="entry name" value="Classic Zinc Finger"/>
    <property type="match status" value="1"/>
</dbReference>
<dbReference type="InterPro" id="IPR000477">
    <property type="entry name" value="RT_dom"/>
</dbReference>
<feature type="region of interest" description="Disordered" evidence="2">
    <location>
        <begin position="227"/>
        <end position="246"/>
    </location>
</feature>
<feature type="region of interest" description="Disordered" evidence="2">
    <location>
        <begin position="1379"/>
        <end position="1409"/>
    </location>
</feature>
<evidence type="ECO:0000256" key="1">
    <source>
        <dbReference type="PROSITE-ProRule" id="PRU00042"/>
    </source>
</evidence>
<evidence type="ECO:0000256" key="2">
    <source>
        <dbReference type="SAM" id="MobiDB-lite"/>
    </source>
</evidence>
<dbReference type="OrthoDB" id="416454at2759"/>
<reference evidence="5" key="1">
    <citation type="submission" date="2021-02" db="EMBL/GenBank/DDBJ databases">
        <authorList>
            <person name="Dougan E. K."/>
            <person name="Rhodes N."/>
            <person name="Thang M."/>
            <person name="Chan C."/>
        </authorList>
    </citation>
    <scope>NUCLEOTIDE SEQUENCE</scope>
</reference>
<dbReference type="GO" id="GO:0008270">
    <property type="term" value="F:zinc ion binding"/>
    <property type="evidence" value="ECO:0007669"/>
    <property type="project" value="UniProtKB-KW"/>
</dbReference>
<accession>A0A812JUM7</accession>
<keyword evidence="1" id="KW-0862">Zinc</keyword>
<dbReference type="PROSITE" id="PS00028">
    <property type="entry name" value="ZINC_FINGER_C2H2_1"/>
    <property type="match status" value="1"/>
</dbReference>
<evidence type="ECO:0000259" key="3">
    <source>
        <dbReference type="PROSITE" id="PS50157"/>
    </source>
</evidence>
<proteinExistence type="predicted"/>
<dbReference type="SMART" id="SM00355">
    <property type="entry name" value="ZnF_C2H2"/>
    <property type="match status" value="2"/>
</dbReference>
<evidence type="ECO:0000313" key="6">
    <source>
        <dbReference type="Proteomes" id="UP000601435"/>
    </source>
</evidence>
<feature type="compositionally biased region" description="Basic and acidic residues" evidence="2">
    <location>
        <begin position="46"/>
        <end position="55"/>
    </location>
</feature>